<proteinExistence type="predicted"/>
<dbReference type="EnsemblMetazoa" id="ENSAATROPT001551">
    <property type="protein sequence ID" value="ENSAATROPP001495"/>
    <property type="gene ID" value="ENSAATROPG001229"/>
</dbReference>
<sequence length="168" mass="18299">DNVTVGAGRQAGLQTLVQIERLHVEGDEATGSATERHLVVAVVPPVVDLRACDGVTEANHVIDLTPPVLAHPSATARVVRVESWRDQVLVCVLRRPSFGVGKCERAHDAHDAERMRQHERRGHLVVPRHLVRQDIGTTGTVSALVVVVVDEHQRQMGRQEAPARAPVA</sequence>
<dbReference type="AlphaFoldDB" id="A0AAG5CRN8"/>
<evidence type="ECO:0000313" key="1">
    <source>
        <dbReference type="EnsemblMetazoa" id="ENSAATROPP001495"/>
    </source>
</evidence>
<organism evidence="1 2">
    <name type="scientific">Anopheles atroparvus</name>
    <name type="common">European mosquito</name>
    <dbReference type="NCBI Taxonomy" id="41427"/>
    <lineage>
        <taxon>Eukaryota</taxon>
        <taxon>Metazoa</taxon>
        <taxon>Ecdysozoa</taxon>
        <taxon>Arthropoda</taxon>
        <taxon>Hexapoda</taxon>
        <taxon>Insecta</taxon>
        <taxon>Pterygota</taxon>
        <taxon>Neoptera</taxon>
        <taxon>Endopterygota</taxon>
        <taxon>Diptera</taxon>
        <taxon>Nematocera</taxon>
        <taxon>Culicoidea</taxon>
        <taxon>Culicidae</taxon>
        <taxon>Anophelinae</taxon>
        <taxon>Anopheles</taxon>
    </lineage>
</organism>
<reference evidence="1" key="1">
    <citation type="submission" date="2024-04" db="UniProtKB">
        <authorList>
            <consortium name="EnsemblMetazoa"/>
        </authorList>
    </citation>
    <scope>IDENTIFICATION</scope>
    <source>
        <strain evidence="1">EBRO</strain>
    </source>
</reference>
<dbReference type="Proteomes" id="UP000075880">
    <property type="component" value="Unassembled WGS sequence"/>
</dbReference>
<accession>A0AAG5CRN8</accession>
<keyword evidence="2" id="KW-1185">Reference proteome</keyword>
<protein>
    <submittedName>
        <fullName evidence="1">Uncharacterized protein</fullName>
    </submittedName>
</protein>
<name>A0AAG5CRN8_ANOAO</name>
<evidence type="ECO:0000313" key="2">
    <source>
        <dbReference type="Proteomes" id="UP000075880"/>
    </source>
</evidence>